<evidence type="ECO:0000313" key="2">
    <source>
        <dbReference type="Proteomes" id="UP000325315"/>
    </source>
</evidence>
<dbReference type="Proteomes" id="UP000325315">
    <property type="component" value="Unassembled WGS sequence"/>
</dbReference>
<evidence type="ECO:0000313" key="1">
    <source>
        <dbReference type="EMBL" id="KAA3488054.1"/>
    </source>
</evidence>
<comment type="caution">
    <text evidence="1">The sequence shown here is derived from an EMBL/GenBank/DDBJ whole genome shotgun (WGS) entry which is preliminary data.</text>
</comment>
<proteinExistence type="predicted"/>
<reference evidence="2" key="1">
    <citation type="journal article" date="2019" name="Plant Biotechnol. J.">
        <title>Genome sequencing of the Australian wild diploid species Gossypium australe highlights disease resistance and delayed gland morphogenesis.</title>
        <authorList>
            <person name="Cai Y."/>
            <person name="Cai X."/>
            <person name="Wang Q."/>
            <person name="Wang P."/>
            <person name="Zhang Y."/>
            <person name="Cai C."/>
            <person name="Xu Y."/>
            <person name="Wang K."/>
            <person name="Zhou Z."/>
            <person name="Wang C."/>
            <person name="Geng S."/>
            <person name="Li B."/>
            <person name="Dong Q."/>
            <person name="Hou Y."/>
            <person name="Wang H."/>
            <person name="Ai P."/>
            <person name="Liu Z."/>
            <person name="Yi F."/>
            <person name="Sun M."/>
            <person name="An G."/>
            <person name="Cheng J."/>
            <person name="Zhang Y."/>
            <person name="Shi Q."/>
            <person name="Xie Y."/>
            <person name="Shi X."/>
            <person name="Chang Y."/>
            <person name="Huang F."/>
            <person name="Chen Y."/>
            <person name="Hong S."/>
            <person name="Mi L."/>
            <person name="Sun Q."/>
            <person name="Zhang L."/>
            <person name="Zhou B."/>
            <person name="Peng R."/>
            <person name="Zhang X."/>
            <person name="Liu F."/>
        </authorList>
    </citation>
    <scope>NUCLEOTIDE SEQUENCE [LARGE SCALE GENOMIC DNA]</scope>
    <source>
        <strain evidence="2">cv. PA1801</strain>
    </source>
</reference>
<accession>A0A5B6X447</accession>
<sequence>MWSVVGTSINKSSKGSINWRLVRQTRHVDESVMRGNANKSNQIEAKYDIIHNPTPITRGVMTTQNLGGEGTKEVPPIKEPKTLILLDPMHFINLHYHLGHPNSRK</sequence>
<dbReference type="EMBL" id="SMMG02000001">
    <property type="protein sequence ID" value="KAA3488054.1"/>
    <property type="molecule type" value="Genomic_DNA"/>
</dbReference>
<dbReference type="AlphaFoldDB" id="A0A5B6X447"/>
<name>A0A5B6X447_9ROSI</name>
<gene>
    <name evidence="1" type="ORF">EPI10_031835</name>
</gene>
<protein>
    <submittedName>
        <fullName evidence="1">Uncharacterized protein</fullName>
    </submittedName>
</protein>
<keyword evidence="2" id="KW-1185">Reference proteome</keyword>
<organism evidence="1 2">
    <name type="scientific">Gossypium australe</name>
    <dbReference type="NCBI Taxonomy" id="47621"/>
    <lineage>
        <taxon>Eukaryota</taxon>
        <taxon>Viridiplantae</taxon>
        <taxon>Streptophyta</taxon>
        <taxon>Embryophyta</taxon>
        <taxon>Tracheophyta</taxon>
        <taxon>Spermatophyta</taxon>
        <taxon>Magnoliopsida</taxon>
        <taxon>eudicotyledons</taxon>
        <taxon>Gunneridae</taxon>
        <taxon>Pentapetalae</taxon>
        <taxon>rosids</taxon>
        <taxon>malvids</taxon>
        <taxon>Malvales</taxon>
        <taxon>Malvaceae</taxon>
        <taxon>Malvoideae</taxon>
        <taxon>Gossypium</taxon>
    </lineage>
</organism>